<evidence type="ECO:0000313" key="13">
    <source>
        <dbReference type="EMBL" id="CEG00042.1"/>
    </source>
</evidence>
<dbReference type="PRINTS" id="PR01790">
    <property type="entry name" value="SMP30FAMILY"/>
</dbReference>
<accession>A0A090MBC2</accession>
<keyword evidence="7" id="KW-0324">Glycolysis</keyword>
<gene>
    <name evidence="13" type="ORF">OT_ostta13g00630</name>
</gene>
<proteinExistence type="inferred from homology"/>
<dbReference type="InterPro" id="IPR022896">
    <property type="entry name" value="TrioseP_Isoase_bac/euk"/>
</dbReference>
<dbReference type="InParanoid" id="A0A090MBC2"/>
<keyword evidence="11" id="KW-0479">Metal-binding</keyword>
<dbReference type="InterPro" id="IPR000652">
    <property type="entry name" value="Triosephosphate_isomerase"/>
</dbReference>
<feature type="binding site" evidence="11">
    <location>
        <position position="441"/>
    </location>
    <ligand>
        <name>substrate</name>
    </ligand>
</feature>
<dbReference type="SUPFAM" id="SSF63829">
    <property type="entry name" value="Calcium-dependent phosphotriesterase"/>
    <property type="match status" value="1"/>
</dbReference>
<dbReference type="GO" id="GO:0005829">
    <property type="term" value="C:cytosol"/>
    <property type="evidence" value="ECO:0007669"/>
    <property type="project" value="TreeGrafter"/>
</dbReference>
<dbReference type="InterPro" id="IPR020861">
    <property type="entry name" value="Triosephosphate_isomerase_AS"/>
</dbReference>
<evidence type="ECO:0000256" key="11">
    <source>
        <dbReference type="PIRSR" id="PIRSR605511-2"/>
    </source>
</evidence>
<dbReference type="GO" id="GO:0004807">
    <property type="term" value="F:triose-phosphate isomerase activity"/>
    <property type="evidence" value="ECO:0007669"/>
    <property type="project" value="UniProtKB-EC"/>
</dbReference>
<dbReference type="FunFam" id="3.20.20.70:FF:000016">
    <property type="entry name" value="Triosephosphate isomerase"/>
    <property type="match status" value="1"/>
</dbReference>
<dbReference type="EMBL" id="CAID01000013">
    <property type="protein sequence ID" value="CEG00042.1"/>
    <property type="molecule type" value="Genomic_DNA"/>
</dbReference>
<dbReference type="PROSITE" id="PS00171">
    <property type="entry name" value="TIM_1"/>
    <property type="match status" value="1"/>
</dbReference>
<dbReference type="EC" id="5.3.1.1" evidence="4"/>
<comment type="caution">
    <text evidence="13">The sequence shown here is derived from an EMBL/GenBank/DDBJ whole genome shotgun (WGS) entry which is preliminary data.</text>
</comment>
<protein>
    <recommendedName>
        <fullName evidence="4">triose-phosphate isomerase</fullName>
        <ecNumber evidence="4">5.3.1.1</ecNumber>
    </recommendedName>
</protein>
<evidence type="ECO:0000259" key="12">
    <source>
        <dbReference type="Pfam" id="PF08450"/>
    </source>
</evidence>
<evidence type="ECO:0000256" key="1">
    <source>
        <dbReference type="ARBA" id="ARBA00004680"/>
    </source>
</evidence>
<evidence type="ECO:0000256" key="6">
    <source>
        <dbReference type="ARBA" id="ARBA00022490"/>
    </source>
</evidence>
<dbReference type="GO" id="GO:0046166">
    <property type="term" value="P:glyceraldehyde-3-phosphate biosynthetic process"/>
    <property type="evidence" value="ECO:0007669"/>
    <property type="project" value="TreeGrafter"/>
</dbReference>
<evidence type="ECO:0000256" key="8">
    <source>
        <dbReference type="ARBA" id="ARBA00023235"/>
    </source>
</evidence>
<keyword evidence="5" id="KW-0312">Gluconeogenesis</keyword>
<dbReference type="InterPro" id="IPR013658">
    <property type="entry name" value="SGL"/>
</dbReference>
<dbReference type="Pfam" id="PF08450">
    <property type="entry name" value="SGL"/>
    <property type="match status" value="1"/>
</dbReference>
<dbReference type="AlphaFoldDB" id="A0A090MBC2"/>
<evidence type="ECO:0000256" key="4">
    <source>
        <dbReference type="ARBA" id="ARBA00011940"/>
    </source>
</evidence>
<evidence type="ECO:0000256" key="9">
    <source>
        <dbReference type="ARBA" id="ARBA00024331"/>
    </source>
</evidence>
<dbReference type="Gene3D" id="2.120.10.30">
    <property type="entry name" value="TolB, C-terminal domain"/>
    <property type="match status" value="1"/>
</dbReference>
<evidence type="ECO:0000256" key="5">
    <source>
        <dbReference type="ARBA" id="ARBA00022432"/>
    </source>
</evidence>
<name>A0A090MBC2_OSTTA</name>
<dbReference type="InterPro" id="IPR035990">
    <property type="entry name" value="TIM_sf"/>
</dbReference>
<feature type="binding site" evidence="11">
    <location>
        <position position="360"/>
    </location>
    <ligand>
        <name>a divalent metal cation</name>
        <dbReference type="ChEBI" id="CHEBI:60240"/>
    </ligand>
</feature>
<dbReference type="InterPro" id="IPR011042">
    <property type="entry name" value="6-blade_b-propeller_TolB-like"/>
</dbReference>
<evidence type="ECO:0000256" key="10">
    <source>
        <dbReference type="PIRSR" id="PIRSR605511-1"/>
    </source>
</evidence>
<dbReference type="Gene3D" id="3.20.20.70">
    <property type="entry name" value="Aldolase class I"/>
    <property type="match status" value="1"/>
</dbReference>
<keyword evidence="11" id="KW-0862">Zinc</keyword>
<evidence type="ECO:0000313" key="14">
    <source>
        <dbReference type="Proteomes" id="UP000009170"/>
    </source>
</evidence>
<dbReference type="InterPro" id="IPR005511">
    <property type="entry name" value="SMP-30"/>
</dbReference>
<feature type="binding site" evidence="11">
    <location>
        <position position="494"/>
    </location>
    <ligand>
        <name>a divalent metal cation</name>
        <dbReference type="ChEBI" id="CHEBI:60240"/>
    </ligand>
</feature>
<dbReference type="RefSeq" id="XP_022840169.1">
    <property type="nucleotide sequence ID" value="XM_022982668.1"/>
</dbReference>
<dbReference type="PANTHER" id="PTHR21139:SF42">
    <property type="entry name" value="TRIOSEPHOSPHATE ISOMERASE"/>
    <property type="match status" value="1"/>
</dbReference>
<evidence type="ECO:0000256" key="2">
    <source>
        <dbReference type="ARBA" id="ARBA00007422"/>
    </source>
</evidence>
<feature type="binding site" evidence="11">
    <location>
        <position position="544"/>
    </location>
    <ligand>
        <name>a divalent metal cation</name>
        <dbReference type="ChEBI" id="CHEBI:60240"/>
    </ligand>
</feature>
<comment type="pathway">
    <text evidence="9">Carbohydrate biosynthesis.</text>
</comment>
<dbReference type="GO" id="GO:0006094">
    <property type="term" value="P:gluconeogenesis"/>
    <property type="evidence" value="ECO:0007669"/>
    <property type="project" value="UniProtKB-KW"/>
</dbReference>
<keyword evidence="8" id="KW-0413">Isomerase</keyword>
<dbReference type="Pfam" id="PF00121">
    <property type="entry name" value="TIM"/>
    <property type="match status" value="1"/>
</dbReference>
<dbReference type="SUPFAM" id="SSF51351">
    <property type="entry name" value="Triosephosphate isomerase (TIM)"/>
    <property type="match status" value="1"/>
</dbReference>
<keyword evidence="6" id="KW-0963">Cytoplasm</keyword>
<dbReference type="GO" id="GO:0046872">
    <property type="term" value="F:metal ion binding"/>
    <property type="evidence" value="ECO:0007669"/>
    <property type="project" value="UniProtKB-KW"/>
</dbReference>
<reference evidence="13 14" key="2">
    <citation type="journal article" date="2014" name="BMC Genomics">
        <title>An improved genome of the model marine alga Ostreococcus tauri unfolds by assessing Illumina de novo assemblies.</title>
        <authorList>
            <person name="Blanc-Mathieu R."/>
            <person name="Verhelst B."/>
            <person name="Derelle E."/>
            <person name="Rombauts S."/>
            <person name="Bouget F.Y."/>
            <person name="Carre I."/>
            <person name="Chateau A."/>
            <person name="Eyre-Walker A."/>
            <person name="Grimsley N."/>
            <person name="Moreau H."/>
            <person name="Piegu B."/>
            <person name="Rivals E."/>
            <person name="Schackwitz W."/>
            <person name="Van de Peer Y."/>
            <person name="Piganeau G."/>
        </authorList>
    </citation>
    <scope>NUCLEOTIDE SEQUENCE [LARGE SCALE GENOMIC DNA]</scope>
    <source>
        <strain evidence="14">OTTH 0595 / CCAP 157/2 / RCC745</strain>
    </source>
</reference>
<dbReference type="STRING" id="70448.A0A090MBC2"/>
<dbReference type="InterPro" id="IPR013785">
    <property type="entry name" value="Aldolase_TIM"/>
</dbReference>
<organism evidence="13 14">
    <name type="scientific">Ostreococcus tauri</name>
    <name type="common">Marine green alga</name>
    <dbReference type="NCBI Taxonomy" id="70448"/>
    <lineage>
        <taxon>Eukaryota</taxon>
        <taxon>Viridiplantae</taxon>
        <taxon>Chlorophyta</taxon>
        <taxon>Mamiellophyceae</taxon>
        <taxon>Mamiellales</taxon>
        <taxon>Bathycoccaceae</taxon>
        <taxon>Ostreococcus</taxon>
    </lineage>
</organism>
<dbReference type="GeneID" id="9837411"/>
<feature type="domain" description="SMP-30/Gluconolactonase/LRE-like region" evidence="12">
    <location>
        <begin position="358"/>
        <end position="601"/>
    </location>
</feature>
<keyword evidence="14" id="KW-1185">Reference proteome</keyword>
<dbReference type="OrthoDB" id="39449at2759"/>
<feature type="active site" description="Proton donor/acceptor" evidence="10">
    <location>
        <position position="544"/>
    </location>
</feature>
<dbReference type="KEGG" id="ota:OT_ostta13g00630"/>
<dbReference type="CDD" id="cd00311">
    <property type="entry name" value="TIM"/>
    <property type="match status" value="1"/>
</dbReference>
<dbReference type="PROSITE" id="PS51440">
    <property type="entry name" value="TIM_2"/>
    <property type="match status" value="1"/>
</dbReference>
<dbReference type="NCBIfam" id="TIGR00419">
    <property type="entry name" value="tim"/>
    <property type="match status" value="1"/>
</dbReference>
<dbReference type="PANTHER" id="PTHR21139">
    <property type="entry name" value="TRIOSEPHOSPHATE ISOMERASE"/>
    <property type="match status" value="1"/>
</dbReference>
<feature type="binding site" evidence="11">
    <location>
        <position position="443"/>
    </location>
    <ligand>
        <name>substrate</name>
    </ligand>
</feature>
<dbReference type="GO" id="GO:0006096">
    <property type="term" value="P:glycolytic process"/>
    <property type="evidence" value="ECO:0007669"/>
    <property type="project" value="UniProtKB-KW"/>
</dbReference>
<reference evidence="14" key="1">
    <citation type="journal article" date="2006" name="Proc. Natl. Acad. Sci. U.S.A.">
        <title>Genome analysis of the smallest free-living eukaryote Ostreococcus tauri unveils many unique features.</title>
        <authorList>
            <person name="Derelle E."/>
            <person name="Ferraz C."/>
            <person name="Rombauts S."/>
            <person name="Rouze P."/>
            <person name="Worden A.Z."/>
            <person name="Robbens S."/>
            <person name="Partensky F."/>
            <person name="Degroeve S."/>
            <person name="Echeynie S."/>
            <person name="Cooke R."/>
            <person name="Saeys Y."/>
            <person name="Wuyts J."/>
            <person name="Jabbari K."/>
            <person name="Bowler C."/>
            <person name="Panaud O."/>
            <person name="Piegu B."/>
            <person name="Ball S.G."/>
            <person name="Ral J.-P."/>
            <person name="Bouget F.-Y."/>
            <person name="Piganeau G."/>
            <person name="De Baets B."/>
            <person name="Picard A."/>
            <person name="Delseny M."/>
            <person name="Demaille J."/>
            <person name="Van de Peer Y."/>
            <person name="Moreau H."/>
        </authorList>
    </citation>
    <scope>NUCLEOTIDE SEQUENCE [LARGE SCALE GENOMIC DNA]</scope>
    <source>
        <strain evidence="14">OTTH 0595 / CCAP 157/2 / RCC745</strain>
    </source>
</reference>
<comment type="similarity">
    <text evidence="2">Belongs to the triosephosphate isomerase family.</text>
</comment>
<comment type="cofactor">
    <cofactor evidence="11">
        <name>Zn(2+)</name>
        <dbReference type="ChEBI" id="CHEBI:29105"/>
    </cofactor>
    <text evidence="11">Binds 1 divalent metal cation per subunit.</text>
</comment>
<evidence type="ECO:0000256" key="7">
    <source>
        <dbReference type="ARBA" id="ARBA00023152"/>
    </source>
</evidence>
<dbReference type="Proteomes" id="UP000009170">
    <property type="component" value="Unassembled WGS sequence"/>
</dbReference>
<comment type="pathway">
    <text evidence="1">Carbohydrate degradation; glycolysis; D-glyceraldehyde 3-phosphate from glycerone phosphate: step 1/1.</text>
</comment>
<sequence>MLRLHHGASALRFARPRPRFGRSARAVTPTKAGLLDSFRNVSKRSQNGAKSATGTTSEVDVAALERAVKLETAPVRQGEKNEANTKRRAVMAGNWKLNPKTAADAKTLAALVGAARRDVDADVDVFVCPPAPFLADVVRVLEGSGVAVGCQNIYWKDSGAFTGEMTAEMAKSVGCTHVLVGHSERRELFGETDEHTRLKTRKAIDCGMTAVLCIGETKTEYEAGQARRVCSRQLEAALEGVQADELSQVIVAYEPVWAIGTGLTATPAIAQSVHAGIRQWFREKYGDGAASKIRIQYGGSVKPETVDELMQAPDVDGCLVGGASLVAEQFGRIFNFDPTPEGPRKLWAEEVVPCGNQLGESPIWSEERQTLYWVDAPAGTLFSWDLKSAPVRTNFGEVLGCVGLRSGGTLILGLESGLHAFDPATKKLKLLSEFEPGLNTRPNDGRVDRFGNFVIGSYNNAHRVDAAPIGGLWRLRAKGQELEEILDYKFRCSNCICFTKSGTTMFFCDTPTRKIYQFDYDPRVGPMNRRLLYELPSSVPGGPDGAQCDDDGNLWAAISGAGKVIRITPEGKVNLEIELPVKQPTSVTIGGPMLDTVFITTRAENGRNDAGSLFACRVDDTRGIPEPEYADSTSLANAETLTPGLTRAEQSAAKSKFCSDCGVAFASKTARFCANCGARRS</sequence>
<comment type="subunit">
    <text evidence="3">Homodimer.</text>
</comment>
<dbReference type="GO" id="GO:0019563">
    <property type="term" value="P:glycerol catabolic process"/>
    <property type="evidence" value="ECO:0007669"/>
    <property type="project" value="TreeGrafter"/>
</dbReference>
<evidence type="ECO:0000256" key="3">
    <source>
        <dbReference type="ARBA" id="ARBA00011738"/>
    </source>
</evidence>
<dbReference type="HAMAP" id="MF_00147_B">
    <property type="entry name" value="TIM_B"/>
    <property type="match status" value="1"/>
</dbReference>